<dbReference type="GO" id="GO:0055085">
    <property type="term" value="P:transmembrane transport"/>
    <property type="evidence" value="ECO:0007669"/>
    <property type="project" value="InterPro"/>
</dbReference>
<dbReference type="CDD" id="cd06261">
    <property type="entry name" value="TM_PBP2"/>
    <property type="match status" value="1"/>
</dbReference>
<feature type="transmembrane region" description="Helical" evidence="8">
    <location>
        <begin position="251"/>
        <end position="277"/>
    </location>
</feature>
<feature type="transmembrane region" description="Helical" evidence="8">
    <location>
        <begin position="103"/>
        <end position="122"/>
    </location>
</feature>
<proteinExistence type="inferred from homology"/>
<dbReference type="PROSITE" id="PS50928">
    <property type="entry name" value="ABC_TM1"/>
    <property type="match status" value="1"/>
</dbReference>
<comment type="similarity">
    <text evidence="2">Belongs to the binding-protein-dependent transport system permease family. CysTW subfamily.</text>
</comment>
<feature type="transmembrane region" description="Helical" evidence="8">
    <location>
        <begin position="21"/>
        <end position="44"/>
    </location>
</feature>
<evidence type="ECO:0000256" key="7">
    <source>
        <dbReference type="ARBA" id="ARBA00023136"/>
    </source>
</evidence>
<feature type="transmembrane region" description="Helical" evidence="8">
    <location>
        <begin position="78"/>
        <end position="96"/>
    </location>
</feature>
<comment type="subcellular location">
    <subcellularLocation>
        <location evidence="1 8">Cell membrane</location>
        <topology evidence="1 8">Multi-pass membrane protein</topology>
    </subcellularLocation>
</comment>
<evidence type="ECO:0000256" key="4">
    <source>
        <dbReference type="ARBA" id="ARBA00022475"/>
    </source>
</evidence>
<dbReference type="PANTHER" id="PTHR42929">
    <property type="entry name" value="INNER MEMBRANE ABC TRANSPORTER PERMEASE PROTEIN YDCU-RELATED-RELATED"/>
    <property type="match status" value="1"/>
</dbReference>
<keyword evidence="7 8" id="KW-0472">Membrane</keyword>
<dbReference type="RefSeq" id="WP_245978218.1">
    <property type="nucleotide sequence ID" value="NZ_AP019700.1"/>
</dbReference>
<dbReference type="EMBL" id="RJKX01000011">
    <property type="protein sequence ID" value="ROQ01985.1"/>
    <property type="molecule type" value="Genomic_DNA"/>
</dbReference>
<dbReference type="Gene3D" id="1.10.3720.10">
    <property type="entry name" value="MetI-like"/>
    <property type="match status" value="1"/>
</dbReference>
<dbReference type="Pfam" id="PF00528">
    <property type="entry name" value="BPD_transp_1"/>
    <property type="match status" value="1"/>
</dbReference>
<keyword evidence="11" id="KW-1185">Reference proteome</keyword>
<evidence type="ECO:0000256" key="1">
    <source>
        <dbReference type="ARBA" id="ARBA00004651"/>
    </source>
</evidence>
<protein>
    <submittedName>
        <fullName evidence="10">Putative spermidine/putrescine transport system permease protein/spermidine/putrescine transport system permease protein</fullName>
    </submittedName>
</protein>
<dbReference type="InterPro" id="IPR000515">
    <property type="entry name" value="MetI-like"/>
</dbReference>
<evidence type="ECO:0000256" key="2">
    <source>
        <dbReference type="ARBA" id="ARBA00007069"/>
    </source>
</evidence>
<feature type="transmembrane region" description="Helical" evidence="8">
    <location>
        <begin position="161"/>
        <end position="184"/>
    </location>
</feature>
<gene>
    <name evidence="10" type="ORF">EDC65_1172</name>
</gene>
<dbReference type="Proteomes" id="UP000278222">
    <property type="component" value="Unassembled WGS sequence"/>
</dbReference>
<dbReference type="SUPFAM" id="SSF161098">
    <property type="entry name" value="MetI-like"/>
    <property type="match status" value="1"/>
</dbReference>
<evidence type="ECO:0000256" key="6">
    <source>
        <dbReference type="ARBA" id="ARBA00022989"/>
    </source>
</evidence>
<keyword evidence="4" id="KW-1003">Cell membrane</keyword>
<evidence type="ECO:0000256" key="8">
    <source>
        <dbReference type="RuleBase" id="RU363032"/>
    </source>
</evidence>
<evidence type="ECO:0000313" key="11">
    <source>
        <dbReference type="Proteomes" id="UP000278222"/>
    </source>
</evidence>
<keyword evidence="5 8" id="KW-0812">Transmembrane</keyword>
<feature type="domain" description="ABC transmembrane type-1" evidence="9">
    <location>
        <begin position="72"/>
        <end position="278"/>
    </location>
</feature>
<keyword evidence="3 8" id="KW-0813">Transport</keyword>
<dbReference type="InterPro" id="IPR035906">
    <property type="entry name" value="MetI-like_sf"/>
</dbReference>
<evidence type="ECO:0000256" key="3">
    <source>
        <dbReference type="ARBA" id="ARBA00022448"/>
    </source>
</evidence>
<evidence type="ECO:0000313" key="10">
    <source>
        <dbReference type="EMBL" id="ROQ01985.1"/>
    </source>
</evidence>
<reference evidence="10 11" key="1">
    <citation type="submission" date="2018-11" db="EMBL/GenBank/DDBJ databases">
        <title>Genomic Encyclopedia of Type Strains, Phase IV (KMG-IV): sequencing the most valuable type-strain genomes for metagenomic binning, comparative biology and taxonomic classification.</title>
        <authorList>
            <person name="Goeker M."/>
        </authorList>
    </citation>
    <scope>NUCLEOTIDE SEQUENCE [LARGE SCALE GENOMIC DNA]</scope>
    <source>
        <strain evidence="10 11">DSM 5900</strain>
    </source>
</reference>
<dbReference type="AlphaFoldDB" id="A0A3N1MFR7"/>
<dbReference type="PANTHER" id="PTHR42929:SF5">
    <property type="entry name" value="ABC TRANSPORTER PERMEASE PROTEIN"/>
    <property type="match status" value="1"/>
</dbReference>
<sequence>MSQAANADQLAAAERREARGLFLLCSPAVLMIAFVIFLPIGWLFTLSFMNEQGAFTFDHYTRMLHPAYTRSFQTTFELSFLVTAICAALGYPLAYLMSQVSTVWRAIIFVSVLFPFWTSLLVRTYAWLVLLQRRGVVNTWLQSSGIIDDPLRLVHNFTGTAIGMTHIMLPFMVLPLYAAMAAVDRDYVKAAASLGASPLKSFWQVFFPLTLPGLLAGTVLVFVLCLGFYVTPAVLGGGRVLMWSMSIERSVAVYSDWGAASALGVVLLVVTLAILWVMNRLFGVDRIIGGR</sequence>
<name>A0A3N1MFR7_9PROT</name>
<keyword evidence="6 8" id="KW-1133">Transmembrane helix</keyword>
<evidence type="ECO:0000259" key="9">
    <source>
        <dbReference type="PROSITE" id="PS50928"/>
    </source>
</evidence>
<dbReference type="GO" id="GO:0005886">
    <property type="term" value="C:plasma membrane"/>
    <property type="evidence" value="ECO:0007669"/>
    <property type="project" value="UniProtKB-SubCell"/>
</dbReference>
<feature type="transmembrane region" description="Helical" evidence="8">
    <location>
        <begin position="205"/>
        <end position="231"/>
    </location>
</feature>
<evidence type="ECO:0000256" key="5">
    <source>
        <dbReference type="ARBA" id="ARBA00022692"/>
    </source>
</evidence>
<organism evidence="10 11">
    <name type="scientific">Stella humosa</name>
    <dbReference type="NCBI Taxonomy" id="94"/>
    <lineage>
        <taxon>Bacteria</taxon>
        <taxon>Pseudomonadati</taxon>
        <taxon>Pseudomonadota</taxon>
        <taxon>Alphaproteobacteria</taxon>
        <taxon>Rhodospirillales</taxon>
        <taxon>Stellaceae</taxon>
        <taxon>Stella</taxon>
    </lineage>
</organism>
<accession>A0A3N1MFR7</accession>
<comment type="caution">
    <text evidence="10">The sequence shown here is derived from an EMBL/GenBank/DDBJ whole genome shotgun (WGS) entry which is preliminary data.</text>
</comment>